<proteinExistence type="predicted"/>
<dbReference type="EMBL" id="LR797138">
    <property type="protein sequence ID" value="CAB4189234.1"/>
    <property type="molecule type" value="Genomic_DNA"/>
</dbReference>
<reference evidence="2" key="1">
    <citation type="submission" date="2020-05" db="EMBL/GenBank/DDBJ databases">
        <authorList>
            <person name="Chiriac C."/>
            <person name="Salcher M."/>
            <person name="Ghai R."/>
            <person name="Kavagutti S V."/>
        </authorList>
    </citation>
    <scope>NUCLEOTIDE SEQUENCE</scope>
</reference>
<protein>
    <submittedName>
        <fullName evidence="2">Uncharacterized protein</fullName>
    </submittedName>
</protein>
<name>A0A6J5RCA9_9CAUD</name>
<evidence type="ECO:0000313" key="2">
    <source>
        <dbReference type="EMBL" id="CAB4189234.1"/>
    </source>
</evidence>
<dbReference type="EMBL" id="LR796430">
    <property type="protein sequence ID" value="CAB4143890.1"/>
    <property type="molecule type" value="Genomic_DNA"/>
</dbReference>
<accession>A0A6J5RCA9</accession>
<sequence length="185" mass="19277">MATIEERVVALVATPFQPDGRTTKDRLAYLVAALQAARITPDVFEVAFRAELAASSLRAYAQGAASVRLTPGDVGAVERLVQANEPNIAAFTADIAAGREPIPTTQRVSMYADSAHQALQTGQLAAAAVAGQRVRWVLGEDDDANCEPCQTAADGGPYLPGALPGLPGWPFCTGGANCRCEIVPA</sequence>
<evidence type="ECO:0000313" key="1">
    <source>
        <dbReference type="EMBL" id="CAB4143890.1"/>
    </source>
</evidence>
<gene>
    <name evidence="2" type="ORF">UFOVP1189_22</name>
    <name evidence="1" type="ORF">UFOVP464_7</name>
</gene>
<organism evidence="2">
    <name type="scientific">uncultured Caudovirales phage</name>
    <dbReference type="NCBI Taxonomy" id="2100421"/>
    <lineage>
        <taxon>Viruses</taxon>
        <taxon>Duplodnaviria</taxon>
        <taxon>Heunggongvirae</taxon>
        <taxon>Uroviricota</taxon>
        <taxon>Caudoviricetes</taxon>
        <taxon>Peduoviridae</taxon>
        <taxon>Maltschvirus</taxon>
        <taxon>Maltschvirus maltsch</taxon>
    </lineage>
</organism>